<dbReference type="PANTHER" id="PTHR12110">
    <property type="entry name" value="HYDROXYPYRUVATE ISOMERASE"/>
    <property type="match status" value="1"/>
</dbReference>
<proteinExistence type="predicted"/>
<dbReference type="AlphaFoldDB" id="A0A517Z1A7"/>
<dbReference type="Proteomes" id="UP000320496">
    <property type="component" value="Chromosome"/>
</dbReference>
<dbReference type="SUPFAM" id="SSF51658">
    <property type="entry name" value="Xylose isomerase-like"/>
    <property type="match status" value="1"/>
</dbReference>
<dbReference type="KEGG" id="mri:Mal4_05420"/>
<keyword evidence="3" id="KW-1185">Reference proteome</keyword>
<dbReference type="GO" id="GO:0016853">
    <property type="term" value="F:isomerase activity"/>
    <property type="evidence" value="ECO:0007669"/>
    <property type="project" value="UniProtKB-KW"/>
</dbReference>
<sequence>MQLALYGSIAWKHPFGFVQVLDWAREYGWDMVDARGMTVDIPGDVDRRLLAFGYDMLGPRQIRPSAREDLKRRVAESGLSVLCIYCPAPVNLDGTVGCDCRELFREFLEFAADIGIPWVRSINNTTTCYAGEEMSHAEAFERTVEGLKAVGEQAAELGVGILLENNENTTTSSADDLLRMQSAIGDVCRIGIAYDPVNAYFQGHDPAAGLETLAGQIDVLHLKNVRRHEGEEFGYLPRGTCSYEWTTLAEGDLDWRALLQQAVAYSFDGPLTFEYVNPFKGMPRSYWELLREPAEAAREESAYLRALLSELARG</sequence>
<evidence type="ECO:0000313" key="3">
    <source>
        <dbReference type="Proteomes" id="UP000320496"/>
    </source>
</evidence>
<keyword evidence="2" id="KW-0413">Isomerase</keyword>
<dbReference type="InterPro" id="IPR036237">
    <property type="entry name" value="Xyl_isomerase-like_sf"/>
</dbReference>
<evidence type="ECO:0000259" key="1">
    <source>
        <dbReference type="Pfam" id="PF01261"/>
    </source>
</evidence>
<dbReference type="InterPro" id="IPR013022">
    <property type="entry name" value="Xyl_isomerase-like_TIM-brl"/>
</dbReference>
<dbReference type="Pfam" id="PF01261">
    <property type="entry name" value="AP_endonuc_2"/>
    <property type="match status" value="1"/>
</dbReference>
<accession>A0A517Z1A7</accession>
<gene>
    <name evidence="2" type="ORF">Mal4_05420</name>
</gene>
<feature type="domain" description="Xylose isomerase-like TIM barrel" evidence="1">
    <location>
        <begin position="47"/>
        <end position="306"/>
    </location>
</feature>
<protein>
    <submittedName>
        <fullName evidence="2">Xylose isomerase-like TIM barrel</fullName>
    </submittedName>
</protein>
<dbReference type="Gene3D" id="3.20.20.150">
    <property type="entry name" value="Divalent-metal-dependent TIM barrel enzymes"/>
    <property type="match status" value="1"/>
</dbReference>
<reference evidence="2 3" key="1">
    <citation type="submission" date="2019-02" db="EMBL/GenBank/DDBJ databases">
        <title>Deep-cultivation of Planctomycetes and their phenomic and genomic characterization uncovers novel biology.</title>
        <authorList>
            <person name="Wiegand S."/>
            <person name="Jogler M."/>
            <person name="Boedeker C."/>
            <person name="Pinto D."/>
            <person name="Vollmers J."/>
            <person name="Rivas-Marin E."/>
            <person name="Kohn T."/>
            <person name="Peeters S.H."/>
            <person name="Heuer A."/>
            <person name="Rast P."/>
            <person name="Oberbeckmann S."/>
            <person name="Bunk B."/>
            <person name="Jeske O."/>
            <person name="Meyerdierks A."/>
            <person name="Storesund J.E."/>
            <person name="Kallscheuer N."/>
            <person name="Luecker S."/>
            <person name="Lage O.M."/>
            <person name="Pohl T."/>
            <person name="Merkel B.J."/>
            <person name="Hornburger P."/>
            <person name="Mueller R.-W."/>
            <person name="Bruemmer F."/>
            <person name="Labrenz M."/>
            <person name="Spormann A.M."/>
            <person name="Op den Camp H."/>
            <person name="Overmann J."/>
            <person name="Amann R."/>
            <person name="Jetten M.S.M."/>
            <person name="Mascher T."/>
            <person name="Medema M.H."/>
            <person name="Devos D.P."/>
            <person name="Kaster A.-K."/>
            <person name="Ovreas L."/>
            <person name="Rohde M."/>
            <person name="Galperin M.Y."/>
            <person name="Jogler C."/>
        </authorList>
    </citation>
    <scope>NUCLEOTIDE SEQUENCE [LARGE SCALE GENOMIC DNA]</scope>
    <source>
        <strain evidence="2 3">Mal4</strain>
    </source>
</reference>
<dbReference type="InterPro" id="IPR050312">
    <property type="entry name" value="IolE/XylAMocC-like"/>
</dbReference>
<dbReference type="PANTHER" id="PTHR12110:SF41">
    <property type="entry name" value="INOSOSE DEHYDRATASE"/>
    <property type="match status" value="1"/>
</dbReference>
<evidence type="ECO:0000313" key="2">
    <source>
        <dbReference type="EMBL" id="QDU36258.1"/>
    </source>
</evidence>
<dbReference type="OrthoDB" id="256906at2"/>
<name>A0A517Z1A7_9PLAN</name>
<organism evidence="2 3">
    <name type="scientific">Maioricimonas rarisocia</name>
    <dbReference type="NCBI Taxonomy" id="2528026"/>
    <lineage>
        <taxon>Bacteria</taxon>
        <taxon>Pseudomonadati</taxon>
        <taxon>Planctomycetota</taxon>
        <taxon>Planctomycetia</taxon>
        <taxon>Planctomycetales</taxon>
        <taxon>Planctomycetaceae</taxon>
        <taxon>Maioricimonas</taxon>
    </lineage>
</organism>
<dbReference type="RefSeq" id="WP_145366942.1">
    <property type="nucleotide sequence ID" value="NZ_CP036275.1"/>
</dbReference>
<dbReference type="EMBL" id="CP036275">
    <property type="protein sequence ID" value="QDU36258.1"/>
    <property type="molecule type" value="Genomic_DNA"/>
</dbReference>